<name>B6EIS5_ALISL</name>
<dbReference type="InterPro" id="IPR019694">
    <property type="entry name" value="Phage_HP1_Orf23"/>
</dbReference>
<protein>
    <submittedName>
        <fullName evidence="1">Tail sheat protein</fullName>
    </submittedName>
</protein>
<gene>
    <name evidence="1" type="ordered locus">VSAL_I1034</name>
</gene>
<proteinExistence type="predicted"/>
<dbReference type="HOGENOM" id="CLU_041398_0_0_6"/>
<keyword evidence="2" id="KW-1185">Reference proteome</keyword>
<dbReference type="AlphaFoldDB" id="B6EIS5"/>
<dbReference type="RefSeq" id="WP_012549792.1">
    <property type="nucleotide sequence ID" value="NC_011312.1"/>
</dbReference>
<dbReference type="Pfam" id="PF10758">
    <property type="entry name" value="DUF2586"/>
    <property type="match status" value="1"/>
</dbReference>
<evidence type="ECO:0000313" key="2">
    <source>
        <dbReference type="Proteomes" id="UP000001730"/>
    </source>
</evidence>
<sequence>MAWPIVQINTLNLMQGPVNEVERHFLYVGLGTKNAGSLLSVNTQSDFSALLDDGSELKANVEAAMLNAGQNWTAGVYVLTAPENWVEAVKTAQQTQSFEAVVLTAPTTDKATVTAAQALYHELIAKYGRWTFMMLATPGIDKKTQTWSEYEAATVAIQDTIAADGVMLVPQIFPDAIGKLAGRLCNRAASIADTPMRIKTGPLVGDVTLPVDSAGAELTTATLQTLESNRFSVPAWFPDYDGIFWADGRLLDAEGGDYQVIEYRRIIDKVARRIRLIAISDIGDRSFNSTPASTARAQNRYCRPLREMAKSATVGEMVFPGEIETPSSDDITIMWENKNSVGIYMAAQPKDCPKKITANLMLDLSNPGDK</sequence>
<dbReference type="Proteomes" id="UP000001730">
    <property type="component" value="Chromosome 1"/>
</dbReference>
<dbReference type="KEGG" id="vsa:VSAL_I1034"/>
<evidence type="ECO:0000313" key="1">
    <source>
        <dbReference type="EMBL" id="CAQ78719.1"/>
    </source>
</evidence>
<dbReference type="EMBL" id="FM178379">
    <property type="protein sequence ID" value="CAQ78719.1"/>
    <property type="molecule type" value="Genomic_DNA"/>
</dbReference>
<reference evidence="1 2" key="1">
    <citation type="journal article" date="2008" name="BMC Genomics">
        <title>The genome sequence of the fish pathogen Aliivibrio salmonicida strain LFI1238 shows extensive evidence of gene decay.</title>
        <authorList>
            <person name="Hjerde E."/>
            <person name="Lorentzen M.S."/>
            <person name="Holden M.T."/>
            <person name="Seeger K."/>
            <person name="Paulsen S."/>
            <person name="Bason N."/>
            <person name="Churcher C."/>
            <person name="Harris D."/>
            <person name="Norbertczak H."/>
            <person name="Quail M.A."/>
            <person name="Sanders S."/>
            <person name="Thurston S."/>
            <person name="Parkhill J."/>
            <person name="Willassen N.P."/>
            <person name="Thomson N.R."/>
        </authorList>
    </citation>
    <scope>NUCLEOTIDE SEQUENCE [LARGE SCALE GENOMIC DNA]</scope>
    <source>
        <strain evidence="1 2">LFI1238</strain>
    </source>
</reference>
<accession>B6EIS5</accession>
<dbReference type="eggNOG" id="ENOG502Z878">
    <property type="taxonomic scope" value="Bacteria"/>
</dbReference>
<organism evidence="1 2">
    <name type="scientific">Aliivibrio salmonicida (strain LFI1238)</name>
    <name type="common">Vibrio salmonicida (strain LFI1238)</name>
    <dbReference type="NCBI Taxonomy" id="316275"/>
    <lineage>
        <taxon>Bacteria</taxon>
        <taxon>Pseudomonadati</taxon>
        <taxon>Pseudomonadota</taxon>
        <taxon>Gammaproteobacteria</taxon>
        <taxon>Vibrionales</taxon>
        <taxon>Vibrionaceae</taxon>
        <taxon>Aliivibrio</taxon>
    </lineage>
</organism>